<evidence type="ECO:0000259" key="2">
    <source>
        <dbReference type="Pfam" id="PF04069"/>
    </source>
</evidence>
<dbReference type="CDD" id="cd13615">
    <property type="entry name" value="PBP2_ProWY"/>
    <property type="match status" value="1"/>
</dbReference>
<comment type="caution">
    <text evidence="3">The sequence shown here is derived from an EMBL/GenBank/DDBJ whole genome shotgun (WGS) entry which is preliminary data.</text>
</comment>
<dbReference type="Pfam" id="PF04069">
    <property type="entry name" value="OpuAC"/>
    <property type="match status" value="1"/>
</dbReference>
<feature type="transmembrane region" description="Helical" evidence="1">
    <location>
        <begin position="7"/>
        <end position="26"/>
    </location>
</feature>
<evidence type="ECO:0000313" key="4">
    <source>
        <dbReference type="Proteomes" id="UP001519292"/>
    </source>
</evidence>
<dbReference type="Gene3D" id="3.40.190.120">
    <property type="entry name" value="Osmoprotection protein (prox), domain 2"/>
    <property type="match status" value="1"/>
</dbReference>
<name>A0ABS4MG71_9LACO</name>
<dbReference type="Gene3D" id="3.40.190.10">
    <property type="entry name" value="Periplasmic binding protein-like II"/>
    <property type="match status" value="1"/>
</dbReference>
<dbReference type="InterPro" id="IPR007210">
    <property type="entry name" value="ABC_Gly_betaine_transp_sub-bd"/>
</dbReference>
<dbReference type="RefSeq" id="WP_209687417.1">
    <property type="nucleotide sequence ID" value="NZ_JAGGLU010000013.1"/>
</dbReference>
<sequence>MSNKKKTWSIVGIIVIIVAIIAALAWPKGSNNNSTSVKKSSTPITIGSKNFTESKVVMQIWADALKKEGYNVKTKPNIASSVVYKAINSGQIDLYPEYTGTIALAYLKAHIVGKTPAQIAKIAKDGVAKKNLTTLAYAPGNDAQGIAIRTSVAKKYGIKTISDLQKKANKIRFASQGEFDKREDGIPGLEKVYGKFNFKSEKVYDPSLKYKVLARGDGDITPASTTEGQLATKDFFALKDDKNFWPAYNLVPLVRNKTLKENPGIKKVLNKLDKKLTTKELTLLNKKVDVDGKSYQTVAAEWVKKNY</sequence>
<dbReference type="Proteomes" id="UP001519292">
    <property type="component" value="Unassembled WGS sequence"/>
</dbReference>
<proteinExistence type="predicted"/>
<dbReference type="EMBL" id="JAGGLU010000013">
    <property type="protein sequence ID" value="MBP2058694.1"/>
    <property type="molecule type" value="Genomic_DNA"/>
</dbReference>
<gene>
    <name evidence="3" type="ORF">J2Z60_001883</name>
</gene>
<protein>
    <submittedName>
        <fullName evidence="3">Osmoprotectant transport system substrate-binding protein</fullName>
    </submittedName>
</protein>
<reference evidence="3 4" key="1">
    <citation type="submission" date="2021-03" db="EMBL/GenBank/DDBJ databases">
        <title>Genomic Encyclopedia of Type Strains, Phase IV (KMG-IV): sequencing the most valuable type-strain genomes for metagenomic binning, comparative biology and taxonomic classification.</title>
        <authorList>
            <person name="Goeker M."/>
        </authorList>
    </citation>
    <scope>NUCLEOTIDE SEQUENCE [LARGE SCALE GENOMIC DNA]</scope>
    <source>
        <strain evidence="3 4">DSM 101872</strain>
    </source>
</reference>
<feature type="domain" description="ABC-type glycine betaine transport system substrate-binding" evidence="2">
    <location>
        <begin position="43"/>
        <end position="305"/>
    </location>
</feature>
<evidence type="ECO:0000313" key="3">
    <source>
        <dbReference type="EMBL" id="MBP2058694.1"/>
    </source>
</evidence>
<keyword evidence="1" id="KW-0472">Membrane</keyword>
<accession>A0ABS4MG71</accession>
<evidence type="ECO:0000256" key="1">
    <source>
        <dbReference type="SAM" id="Phobius"/>
    </source>
</evidence>
<keyword evidence="4" id="KW-1185">Reference proteome</keyword>
<keyword evidence="1" id="KW-1133">Transmembrane helix</keyword>
<dbReference type="SUPFAM" id="SSF53850">
    <property type="entry name" value="Periplasmic binding protein-like II"/>
    <property type="match status" value="1"/>
</dbReference>
<organism evidence="3 4">
    <name type="scientific">Lactobacillus colini</name>
    <dbReference type="NCBI Taxonomy" id="1819254"/>
    <lineage>
        <taxon>Bacteria</taxon>
        <taxon>Bacillati</taxon>
        <taxon>Bacillota</taxon>
        <taxon>Bacilli</taxon>
        <taxon>Lactobacillales</taxon>
        <taxon>Lactobacillaceae</taxon>
        <taxon>Lactobacillus</taxon>
    </lineage>
</organism>
<keyword evidence="1" id="KW-0812">Transmembrane</keyword>